<dbReference type="EMBL" id="VFOS01000007">
    <property type="protein sequence ID" value="TQL56521.1"/>
    <property type="molecule type" value="Genomic_DNA"/>
</dbReference>
<dbReference type="AlphaFoldDB" id="A0A542Z868"/>
<protein>
    <submittedName>
        <fullName evidence="2">Uncharacterized protein</fullName>
    </submittedName>
</protein>
<feature type="region of interest" description="Disordered" evidence="1">
    <location>
        <begin position="115"/>
        <end position="138"/>
    </location>
</feature>
<proteinExistence type="predicted"/>
<dbReference type="Proteomes" id="UP000315389">
    <property type="component" value="Unassembled WGS sequence"/>
</dbReference>
<evidence type="ECO:0000256" key="1">
    <source>
        <dbReference type="SAM" id="MobiDB-lite"/>
    </source>
</evidence>
<reference evidence="2 3" key="1">
    <citation type="submission" date="2019-06" db="EMBL/GenBank/DDBJ databases">
        <title>Sequencing the genomes of 1000 actinobacteria strains.</title>
        <authorList>
            <person name="Klenk H.-P."/>
        </authorList>
    </citation>
    <scope>NUCLEOTIDE SEQUENCE [LARGE SCALE GENOMIC DNA]</scope>
    <source>
        <strain evidence="2 3">DSM 4813</strain>
    </source>
</reference>
<organism evidence="2 3">
    <name type="scientific">Rarobacter faecitabidus</name>
    <dbReference type="NCBI Taxonomy" id="13243"/>
    <lineage>
        <taxon>Bacteria</taxon>
        <taxon>Bacillati</taxon>
        <taxon>Actinomycetota</taxon>
        <taxon>Actinomycetes</taxon>
        <taxon>Micrococcales</taxon>
        <taxon>Rarobacteraceae</taxon>
        <taxon>Rarobacter</taxon>
    </lineage>
</organism>
<name>A0A542Z868_RARFA</name>
<comment type="caution">
    <text evidence="2">The sequence shown here is derived from an EMBL/GenBank/DDBJ whole genome shotgun (WGS) entry which is preliminary data.</text>
</comment>
<evidence type="ECO:0000313" key="3">
    <source>
        <dbReference type="Proteomes" id="UP000315389"/>
    </source>
</evidence>
<accession>A0A542Z868</accession>
<keyword evidence="3" id="KW-1185">Reference proteome</keyword>
<sequence>MLTKMRGIKPEIWTDSKFVRLSPLARLLFIGLWNHACDNGHVEDDAVELKIRLLPLDNCDINALLDEIAATGQIERTDGWLKVPKLPVHQRIDLRYLTLCARCADDPETVFSDADKRVRTTGAQRAHDGHPKEKVRGR</sequence>
<evidence type="ECO:0000313" key="2">
    <source>
        <dbReference type="EMBL" id="TQL56521.1"/>
    </source>
</evidence>
<feature type="compositionally biased region" description="Basic and acidic residues" evidence="1">
    <location>
        <begin position="125"/>
        <end position="138"/>
    </location>
</feature>
<gene>
    <name evidence="2" type="ORF">FB461_2407</name>
</gene>